<dbReference type="CDD" id="cd05374">
    <property type="entry name" value="17beta-HSD-like_SDR_c"/>
    <property type="match status" value="1"/>
</dbReference>
<dbReference type="RefSeq" id="WP_186739963.1">
    <property type="nucleotide sequence ID" value="NZ_VFIA01000035.1"/>
</dbReference>
<reference evidence="5 6" key="1">
    <citation type="submission" date="2019-06" db="EMBL/GenBank/DDBJ databases">
        <title>Spirosoma utsteinense sp. nov. isolated from Antarctic ice-free soils.</title>
        <authorList>
            <person name="Tahon G."/>
        </authorList>
    </citation>
    <scope>NUCLEOTIDE SEQUENCE [LARGE SCALE GENOMIC DNA]</scope>
    <source>
        <strain evidence="5 6">LMG 31447</strain>
    </source>
</reference>
<sequence length="285" mass="30400">MDNQRVWFITGASKGLGLELAGQLLRLGHRVAATSRQVAELRRSVGVESADFLPLAVDLTTETSVSEAIQATIRRFGRIDVVVNNAGYGQLGSLEELTDRESRANFEVNVFGMLNVIRQVMPQLRKQQSGHIINLSSVGGLTGNFPGWGVYCATKFAVEGLSESLAAEAAPFGIKVTVVAPGYFRTEFLSSGSLLVPQGQLDAYTLVRQSEAVHQEQIRGNQPGDPVKAAAALIQIAAAPNPPLHLLLGQDAYDMATGKIKALQADMAQWKALTVGTGFAEPATA</sequence>
<dbReference type="Gene3D" id="3.40.50.720">
    <property type="entry name" value="NAD(P)-binding Rossmann-like Domain"/>
    <property type="match status" value="1"/>
</dbReference>
<dbReference type="SMART" id="SM00822">
    <property type="entry name" value="PKS_KR"/>
    <property type="match status" value="1"/>
</dbReference>
<comment type="caution">
    <text evidence="5">The sequence shown here is derived from an EMBL/GenBank/DDBJ whole genome shotgun (WGS) entry which is preliminary data.</text>
</comment>
<dbReference type="PRINTS" id="PR00081">
    <property type="entry name" value="GDHRDH"/>
</dbReference>
<keyword evidence="2" id="KW-0560">Oxidoreductase</keyword>
<dbReference type="PANTHER" id="PTHR43976">
    <property type="entry name" value="SHORT CHAIN DEHYDROGENASE"/>
    <property type="match status" value="1"/>
</dbReference>
<accession>A0ABR6WBR7</accession>
<dbReference type="PRINTS" id="PR00080">
    <property type="entry name" value="SDRFAMILY"/>
</dbReference>
<dbReference type="Proteomes" id="UP000700732">
    <property type="component" value="Unassembled WGS sequence"/>
</dbReference>
<dbReference type="SUPFAM" id="SSF51735">
    <property type="entry name" value="NAD(P)-binding Rossmann-fold domains"/>
    <property type="match status" value="1"/>
</dbReference>
<feature type="domain" description="Ketoreductase" evidence="4">
    <location>
        <begin position="5"/>
        <end position="187"/>
    </location>
</feature>
<evidence type="ECO:0000313" key="5">
    <source>
        <dbReference type="EMBL" id="MBC3793989.1"/>
    </source>
</evidence>
<comment type="similarity">
    <text evidence="1 3">Belongs to the short-chain dehydrogenases/reductases (SDR) family.</text>
</comment>
<keyword evidence="6" id="KW-1185">Reference proteome</keyword>
<gene>
    <name evidence="5" type="ORF">FH603_4516</name>
</gene>
<dbReference type="InterPro" id="IPR036291">
    <property type="entry name" value="NAD(P)-bd_dom_sf"/>
</dbReference>
<proteinExistence type="inferred from homology"/>
<evidence type="ECO:0000313" key="6">
    <source>
        <dbReference type="Proteomes" id="UP000700732"/>
    </source>
</evidence>
<dbReference type="Pfam" id="PF00106">
    <property type="entry name" value="adh_short"/>
    <property type="match status" value="1"/>
</dbReference>
<evidence type="ECO:0000256" key="1">
    <source>
        <dbReference type="ARBA" id="ARBA00006484"/>
    </source>
</evidence>
<dbReference type="InterPro" id="IPR002347">
    <property type="entry name" value="SDR_fam"/>
</dbReference>
<dbReference type="InterPro" id="IPR057326">
    <property type="entry name" value="KR_dom"/>
</dbReference>
<dbReference type="InterPro" id="IPR020904">
    <property type="entry name" value="Sc_DH/Rdtase_CS"/>
</dbReference>
<dbReference type="NCBIfam" id="NF004824">
    <property type="entry name" value="PRK06180.1"/>
    <property type="match status" value="1"/>
</dbReference>
<evidence type="ECO:0000259" key="4">
    <source>
        <dbReference type="SMART" id="SM00822"/>
    </source>
</evidence>
<organism evidence="5 6">
    <name type="scientific">Spirosoma utsteinense</name>
    <dbReference type="NCBI Taxonomy" id="2585773"/>
    <lineage>
        <taxon>Bacteria</taxon>
        <taxon>Pseudomonadati</taxon>
        <taxon>Bacteroidota</taxon>
        <taxon>Cytophagia</taxon>
        <taxon>Cytophagales</taxon>
        <taxon>Cytophagaceae</taxon>
        <taxon>Spirosoma</taxon>
    </lineage>
</organism>
<dbReference type="InterPro" id="IPR051911">
    <property type="entry name" value="SDR_oxidoreductase"/>
</dbReference>
<dbReference type="PROSITE" id="PS00061">
    <property type="entry name" value="ADH_SHORT"/>
    <property type="match status" value="1"/>
</dbReference>
<dbReference type="EMBL" id="VFIA01000035">
    <property type="protein sequence ID" value="MBC3793989.1"/>
    <property type="molecule type" value="Genomic_DNA"/>
</dbReference>
<dbReference type="PANTHER" id="PTHR43976:SF16">
    <property type="entry name" value="SHORT-CHAIN DEHYDROGENASE_REDUCTASE FAMILY PROTEIN"/>
    <property type="match status" value="1"/>
</dbReference>
<evidence type="ECO:0000256" key="2">
    <source>
        <dbReference type="ARBA" id="ARBA00023002"/>
    </source>
</evidence>
<evidence type="ECO:0000256" key="3">
    <source>
        <dbReference type="RuleBase" id="RU000363"/>
    </source>
</evidence>
<name>A0ABR6WBR7_9BACT</name>
<protein>
    <submittedName>
        <fullName evidence="5">NAD(P)-dependent dehydrogenase (Short-subunit alcohol dehydrogenase family)</fullName>
    </submittedName>
</protein>